<gene>
    <name evidence="1" type="ORF">UFOPK1773_00795</name>
</gene>
<dbReference type="EMBL" id="CAEZUA010000047">
    <property type="protein sequence ID" value="CAB4590293.1"/>
    <property type="molecule type" value="Genomic_DNA"/>
</dbReference>
<dbReference type="AlphaFoldDB" id="A0A6J6FTH4"/>
<sequence>MSGLQAGASSIKINPKMGLKKGGFRLFAEPITSIDDDMELGVLVLQSKGSRIAIISSDLGNATPKEATEIRELVAGILKIERAHVLFNLSHNHSSPTLPDNNGNAVVEEDYKKSLEYYTMLLANLTTCTKDALANLQDARMGYAWGEADLNIYRREWNNGQDILGEVPDHPVDQSVGVIRFDDLTGKAIATLFRFSCHPVVNGAASPTLSADFPGPAKRIIEEKVGGVALFLQGCGGNVNPQVGIGYETDCTESVYRVGTALGAEVVRVALGIETHRYQKERVLLNNVPNILFKPWTAVTDHAEMTLSGREEVVPFRYSPLPERSVIESEEVKWRKEIDDRTARGALSWEIRAARTIHAWTVRVLATLDKPNPTCDFMAHALRIGDITLVGLGVEAFYQTGEEIRKRSPWKETFVLGYTNGTIMYLPRAEDYPEGGWKWPNTYALPDLLPQVYCQPALWHPDSEQEAVEAALRALNHLMD</sequence>
<name>A0A6J6FTH4_9ZZZZ</name>
<reference evidence="1" key="1">
    <citation type="submission" date="2020-05" db="EMBL/GenBank/DDBJ databases">
        <authorList>
            <person name="Chiriac C."/>
            <person name="Salcher M."/>
            <person name="Ghai R."/>
            <person name="Kavagutti S V."/>
        </authorList>
    </citation>
    <scope>NUCLEOTIDE SEQUENCE</scope>
</reference>
<evidence type="ECO:0000313" key="1">
    <source>
        <dbReference type="EMBL" id="CAB4590293.1"/>
    </source>
</evidence>
<protein>
    <submittedName>
        <fullName evidence="1">Unannotated protein</fullName>
    </submittedName>
</protein>
<accession>A0A6J6FTH4</accession>
<proteinExistence type="predicted"/>
<organism evidence="1">
    <name type="scientific">freshwater metagenome</name>
    <dbReference type="NCBI Taxonomy" id="449393"/>
    <lineage>
        <taxon>unclassified sequences</taxon>
        <taxon>metagenomes</taxon>
        <taxon>ecological metagenomes</taxon>
    </lineage>
</organism>